<protein>
    <recommendedName>
        <fullName evidence="1">Transposase for insertion sequence element IS21-like C-terminal domain-containing protein</fullName>
    </recommendedName>
</protein>
<gene>
    <name evidence="2" type="ORF">HYG86_06025</name>
</gene>
<evidence type="ECO:0000259" key="1">
    <source>
        <dbReference type="Pfam" id="PF22483"/>
    </source>
</evidence>
<dbReference type="EMBL" id="CP058559">
    <property type="protein sequence ID" value="QNO14361.1"/>
    <property type="molecule type" value="Genomic_DNA"/>
</dbReference>
<feature type="domain" description="Transposase for insertion sequence element IS21-like C-terminal" evidence="1">
    <location>
        <begin position="42"/>
        <end position="85"/>
    </location>
</feature>
<dbReference type="RefSeq" id="WP_213168015.1">
    <property type="nucleotide sequence ID" value="NZ_CP058559.1"/>
</dbReference>
<dbReference type="AlphaFoldDB" id="A0A7G9W6P9"/>
<dbReference type="PANTHER" id="PTHR35004">
    <property type="entry name" value="TRANSPOSASE RV3428C-RELATED"/>
    <property type="match status" value="1"/>
</dbReference>
<keyword evidence="3" id="KW-1185">Reference proteome</keyword>
<sequence length="242" mass="28156">MEELNARGKNFISQWNDKVHSTTRRVPNEFFENEEIHCLLPLPRDRFRMGQLQKRLISNDSYIHINTNKYSVPVKYATKELQFRIVYGFRIELFTLQSEFLMSLESQKGKYGTLKDPAHYEAISVRASKSIPQIKRDFVNTFKYGQAYFDAANGILQQPSYHARKILELLDLYEAEVLDKIMAYAIAKDVIDIKSIKELIKNDFFKIILDSSNQVASSIQTSEIEGITRSCDYYESQEVTPI</sequence>
<proteinExistence type="predicted"/>
<dbReference type="KEGG" id="acae:HYG86_06025"/>
<dbReference type="Pfam" id="PF22483">
    <property type="entry name" value="Mu-transpos_C_2"/>
    <property type="match status" value="1"/>
</dbReference>
<name>A0A7G9W6P9_ALKCA</name>
<reference evidence="2 3" key="1">
    <citation type="submission" date="2020-07" db="EMBL/GenBank/DDBJ databases">
        <title>Alkalicella. sp. LB2 genome.</title>
        <authorList>
            <person name="Postec A."/>
            <person name="Quemeneur M."/>
        </authorList>
    </citation>
    <scope>NUCLEOTIDE SEQUENCE [LARGE SCALE GENOMIC DNA]</scope>
    <source>
        <strain evidence="2 3">LB2</strain>
    </source>
</reference>
<accession>A0A7G9W6P9</accession>
<evidence type="ECO:0000313" key="3">
    <source>
        <dbReference type="Proteomes" id="UP000516160"/>
    </source>
</evidence>
<dbReference type="Proteomes" id="UP000516160">
    <property type="component" value="Chromosome"/>
</dbReference>
<evidence type="ECO:0000313" key="2">
    <source>
        <dbReference type="EMBL" id="QNO14361.1"/>
    </source>
</evidence>
<organism evidence="2 3">
    <name type="scientific">Alkalicella caledoniensis</name>
    <dbReference type="NCBI Taxonomy" id="2731377"/>
    <lineage>
        <taxon>Bacteria</taxon>
        <taxon>Bacillati</taxon>
        <taxon>Bacillota</taxon>
        <taxon>Clostridia</taxon>
        <taxon>Eubacteriales</taxon>
        <taxon>Proteinivoracaceae</taxon>
        <taxon>Alkalicella</taxon>
    </lineage>
</organism>
<dbReference type="InterPro" id="IPR054353">
    <property type="entry name" value="IstA-like_C"/>
</dbReference>